<dbReference type="InterPro" id="IPR014018">
    <property type="entry name" value="SecA_motor_DEAD"/>
</dbReference>
<feature type="region of interest" description="Disordered" evidence="4">
    <location>
        <begin position="2243"/>
        <end position="2287"/>
    </location>
</feature>
<evidence type="ECO:0000259" key="6">
    <source>
        <dbReference type="PROSITE" id="PS50234"/>
    </source>
</evidence>
<keyword evidence="1" id="KW-0653">Protein transport</keyword>
<dbReference type="SUPFAM" id="SSF52540">
    <property type="entry name" value="P-loop containing nucleoside triphosphate hydrolases"/>
    <property type="match status" value="3"/>
</dbReference>
<dbReference type="InterPro" id="IPR011115">
    <property type="entry name" value="SecA_DEAD"/>
</dbReference>
<keyword evidence="3" id="KW-0175">Coiled coil</keyword>
<dbReference type="SMART" id="SM00271">
    <property type="entry name" value="DnaJ"/>
    <property type="match status" value="1"/>
</dbReference>
<dbReference type="InterPro" id="IPR027417">
    <property type="entry name" value="P-loop_NTPase"/>
</dbReference>
<feature type="compositionally biased region" description="Acidic residues" evidence="4">
    <location>
        <begin position="11"/>
        <end position="30"/>
    </location>
</feature>
<evidence type="ECO:0000313" key="8">
    <source>
        <dbReference type="EMBL" id="CAB9511747.1"/>
    </source>
</evidence>
<keyword evidence="1" id="KW-0813">Transport</keyword>
<dbReference type="Gene3D" id="3.40.50.410">
    <property type="entry name" value="von Willebrand factor, type A domain"/>
    <property type="match status" value="2"/>
</dbReference>
<accession>A0A9N8DZL2</accession>
<feature type="compositionally biased region" description="Acidic residues" evidence="4">
    <location>
        <begin position="47"/>
        <end position="60"/>
    </location>
</feature>
<feature type="compositionally biased region" description="Polar residues" evidence="4">
    <location>
        <begin position="2243"/>
        <end position="2253"/>
    </location>
</feature>
<dbReference type="GO" id="GO:0006605">
    <property type="term" value="P:protein targeting"/>
    <property type="evidence" value="ECO:0007669"/>
    <property type="project" value="InterPro"/>
</dbReference>
<evidence type="ECO:0000313" key="9">
    <source>
        <dbReference type="Proteomes" id="UP001153069"/>
    </source>
</evidence>
<evidence type="ECO:0000256" key="4">
    <source>
        <dbReference type="SAM" id="MobiDB-lite"/>
    </source>
</evidence>
<dbReference type="Gene3D" id="1.10.287.110">
    <property type="entry name" value="DnaJ domain"/>
    <property type="match status" value="1"/>
</dbReference>
<feature type="domain" description="J" evidence="5">
    <location>
        <begin position="1703"/>
        <end position="1773"/>
    </location>
</feature>
<dbReference type="GO" id="GO:0017038">
    <property type="term" value="P:protein import"/>
    <property type="evidence" value="ECO:0007669"/>
    <property type="project" value="InterPro"/>
</dbReference>
<dbReference type="CDD" id="cd06257">
    <property type="entry name" value="DnaJ"/>
    <property type="match status" value="1"/>
</dbReference>
<keyword evidence="2" id="KW-0811">Translocation</keyword>
<gene>
    <name evidence="8" type="ORF">SEMRO_501_G155400.1</name>
</gene>
<dbReference type="Pfam" id="PF07517">
    <property type="entry name" value="SecA_DEAD"/>
    <property type="match status" value="1"/>
</dbReference>
<dbReference type="PROSITE" id="PS50234">
    <property type="entry name" value="VWFA"/>
    <property type="match status" value="1"/>
</dbReference>
<dbReference type="PROSITE" id="PS51196">
    <property type="entry name" value="SECA_MOTOR_DEAD"/>
    <property type="match status" value="1"/>
</dbReference>
<feature type="compositionally biased region" description="Basic and acidic residues" evidence="4">
    <location>
        <begin position="99"/>
        <end position="112"/>
    </location>
</feature>
<evidence type="ECO:0000256" key="2">
    <source>
        <dbReference type="ARBA" id="ARBA00023010"/>
    </source>
</evidence>
<dbReference type="PANTHER" id="PTHR30612">
    <property type="entry name" value="SECA INNER MEMBRANE COMPONENT OF SEC PROTEIN SECRETION SYSTEM"/>
    <property type="match status" value="1"/>
</dbReference>
<dbReference type="InterPro" id="IPR001623">
    <property type="entry name" value="DnaJ_domain"/>
</dbReference>
<feature type="compositionally biased region" description="Basic and acidic residues" evidence="4">
    <location>
        <begin position="158"/>
        <end position="169"/>
    </location>
</feature>
<dbReference type="InterPro" id="IPR036869">
    <property type="entry name" value="J_dom_sf"/>
</dbReference>
<keyword evidence="9" id="KW-1185">Reference proteome</keyword>
<dbReference type="OrthoDB" id="47060at2759"/>
<proteinExistence type="predicted"/>
<evidence type="ECO:0000256" key="3">
    <source>
        <dbReference type="SAM" id="Coils"/>
    </source>
</evidence>
<name>A0A9N8DZL2_9STRA</name>
<evidence type="ECO:0000256" key="1">
    <source>
        <dbReference type="ARBA" id="ARBA00022927"/>
    </source>
</evidence>
<feature type="domain" description="SecA family profile" evidence="7">
    <location>
        <begin position="1960"/>
        <end position="2713"/>
    </location>
</feature>
<dbReference type="Pfam" id="PF00226">
    <property type="entry name" value="DnaJ"/>
    <property type="match status" value="1"/>
</dbReference>
<feature type="region of interest" description="Disordered" evidence="4">
    <location>
        <begin position="1"/>
        <end position="171"/>
    </location>
</feature>
<dbReference type="CDD" id="cd00198">
    <property type="entry name" value="vWFA"/>
    <property type="match status" value="1"/>
</dbReference>
<feature type="compositionally biased region" description="Basic and acidic residues" evidence="4">
    <location>
        <begin position="1"/>
        <end position="10"/>
    </location>
</feature>
<dbReference type="Proteomes" id="UP001153069">
    <property type="component" value="Unassembled WGS sequence"/>
</dbReference>
<dbReference type="Pfam" id="PF00092">
    <property type="entry name" value="VWA"/>
    <property type="match status" value="1"/>
</dbReference>
<feature type="compositionally biased region" description="Low complexity" evidence="4">
    <location>
        <begin position="2261"/>
        <end position="2287"/>
    </location>
</feature>
<dbReference type="SMART" id="SM00327">
    <property type="entry name" value="VWA"/>
    <property type="match status" value="2"/>
</dbReference>
<dbReference type="GO" id="GO:0016020">
    <property type="term" value="C:membrane"/>
    <property type="evidence" value="ECO:0007669"/>
    <property type="project" value="InterPro"/>
</dbReference>
<feature type="coiled-coil region" evidence="3">
    <location>
        <begin position="547"/>
        <end position="579"/>
    </location>
</feature>
<organism evidence="8 9">
    <name type="scientific">Seminavis robusta</name>
    <dbReference type="NCBI Taxonomy" id="568900"/>
    <lineage>
        <taxon>Eukaryota</taxon>
        <taxon>Sar</taxon>
        <taxon>Stramenopiles</taxon>
        <taxon>Ochrophyta</taxon>
        <taxon>Bacillariophyta</taxon>
        <taxon>Bacillariophyceae</taxon>
        <taxon>Bacillariophycidae</taxon>
        <taxon>Naviculales</taxon>
        <taxon>Naviculaceae</taxon>
        <taxon>Seminavis</taxon>
    </lineage>
</organism>
<dbReference type="InterPro" id="IPR000185">
    <property type="entry name" value="SecA"/>
</dbReference>
<feature type="compositionally biased region" description="Basic and acidic residues" evidence="4">
    <location>
        <begin position="136"/>
        <end position="150"/>
    </location>
</feature>
<dbReference type="GO" id="GO:0005524">
    <property type="term" value="F:ATP binding"/>
    <property type="evidence" value="ECO:0007669"/>
    <property type="project" value="InterPro"/>
</dbReference>
<dbReference type="SUPFAM" id="SSF53300">
    <property type="entry name" value="vWA-like"/>
    <property type="match status" value="2"/>
</dbReference>
<evidence type="ECO:0000259" key="5">
    <source>
        <dbReference type="PROSITE" id="PS50076"/>
    </source>
</evidence>
<dbReference type="PANTHER" id="PTHR30612:SF0">
    <property type="entry name" value="CHLOROPLAST PROTEIN-TRANSPORTING ATPASE"/>
    <property type="match status" value="1"/>
</dbReference>
<reference evidence="8" key="1">
    <citation type="submission" date="2020-06" db="EMBL/GenBank/DDBJ databases">
        <authorList>
            <consortium name="Plant Systems Biology data submission"/>
        </authorList>
    </citation>
    <scope>NUCLEOTIDE SEQUENCE</scope>
    <source>
        <strain evidence="8">D6</strain>
    </source>
</reference>
<feature type="domain" description="VWFA" evidence="6">
    <location>
        <begin position="3001"/>
        <end position="3173"/>
    </location>
</feature>
<evidence type="ECO:0000259" key="7">
    <source>
        <dbReference type="PROSITE" id="PS51196"/>
    </source>
</evidence>
<sequence>MKDSRWAYVEKEDEEMDDVDVTEEVTESEEPGIATVADSVEGRTMVDDDGDVPMLDDEATGGESGVHHDEGAGTGSGIPSDEQDDNGEVVCDNASWAKTRGEIPDGPKEGVKHGATLGGTSGEGDIDDDCGIRSASKGDNDDVKVLEADGRSATGGDDASRSGESKCNEENLNTDDAALLEANSDAESRSIGEFSFASSMEFDEEDAEAVIGAKLCPSGPFEMKLLRSCIEDGTSAIEELQGKDVVLVVGKTGVGKSLFIQGIAGKQIKPVAHVSTCYGTQVSSKVFEAVDPLPDFQIGHDKVSKTRSISSLVRQGAGKNGQEVVYVDSPGWDDTGGEEVDIATSVMFSRVVKQARSLRLVVLINYGSLLEDRGGAMRAVLKLAHTFVADFEKDKRSFMFLFTHTNEVEMAASLEESRLGLADEILRIRKDTQDKEVEEILKFMSTALKKQYGFVDVVHPLKTDFAQMSSFIETKLWTIRKPAAMPNCGLTVKSEMRLNAQVQLMLNTARRLLYQNKELQTPETVIQLKEIIDMFKYFNDHVCVGEIKKAYNECRELLQEHVNEQRLIMEDQLRRAKDENEHFGPGNIRLLKAAMSHLTAFTDDSNVTRSYHEKLIAEALSASFERVSIESALGSLGSTMKELRKMRAWSEGFPCCTDRYQQGRALIEAAVEDTRARVSLVGNAELETLDTEGLCSFARDVVLLSAIVRTGKELSLHKIDVSMCSKTSKGTEELLCTLAIKLGPPETTMPDSAPWKAAPGVIRELASYAMKLQSLQSVFGQQDDLVSSKVAATLGISLDQLESHTVKLYRALCTDFNANETVGTGGAEEKLGVLGSTKLLFSSLSPRWQDMPRLYNHEVAVMRSKLRVAATELERVAIQCKEHGFDDGQRDGGKYGALLSSVWFDAHDGNEGFVKATCDSVYNIYRCRMESMMDTLKSNSEQLKILSTDNVDRLNACHKAALEIKQFEKFESFAGNLKAVANGRKSALEGVRKYNLSLKDQSKELCAKWLAHVKELKDDDKARAMTEQLDSILGEIEAIDTFRCLPQMKVAAKEAKEDIMDAFATATSFAEKEFRMPLEYHKKADILGLINKLRGFRRTDAYLPSYSHFQEKARELVANDAVKVETLVHDCADADKIDSELKAFQAAKILDLYTNEEATKRLRPLEALCDKQAAGRDKVVDDMIARQDFVGIGKYLNPLRDSKYVIKREKNRQYLRRISDALKAQCKISQGKKGQLTEKDAQYIADTLRALQDADKEIGSNMRSSGQWLIQFEKETGSLKSKLRQRLEYLAGKMSDGSKKDDFFVMGVNHHYAHFIAQLDESFLWTAKGAYQRAKQKCDAAMDSLPKTVDSFVTSSFANFRQLEKALSTLQHASKSEDPKLPLLQQLYKKTVSSLSKQVNDRLVRIREQVEDACCYDDGIEALKALEKALGQGLANHVTQVAPLPFDCKSVLDTWTEKRAEFYTLGTSPGDVGKRLKLLKQRMEKLKNANIIERYVLNTEHTYKRHQQELRKKVEHCFQDGVSALRQRDAMHLRTSLDMLVQFTEGIGEHVPSAAVKRGNLEDRIVQTLIEVCHKSIQQLEEKNLIEFEAAFPELRLFVINFEFILGRPAAMKEFCLVAQLVHDVVLGGINQLQVAVADHNFSETRDLIIFNRTHGGFFVDHYGLLFEELKQLGKSIESEWFQRISDIGRESFASGRRWQKIQQCAILGVVPSASESEIRKAFKQKALVVHPDKKNSAEGDSGQDFRRAKEAHDDLLSDSGMIGCAKPFDELLLKIPSLLETTVRNFLRHQDYDLLQQLLEQLQEMQMVCMLVEPELSYDKAVESIHKVVKDQIHSIRLQVDTFWTERKYKELNLCIEDLKTAEQHLKSFPRIFPESWNQGIIEKVEREIQTQGAEARLLLQDKKTARECFDDFRRCFIQMGGVLVELQLFSSFTKDVMSGVLELCLESDWGYNYLFDLGLSLHRGDDSISEDENRIGQTLLSEFSHFKEVMTMVWNEETAQKPVEDTVRDIKGLRRTSPDGTSVSLCIDKDALLHSFRQFETEYKLLLSEFLPSGSDLGKLANRTIDRANKRRPISCAGGWDSRVKGALPQILAGIFAMFTVIKSGESYNRIKESSSDENLGDNLLMKPHNIQVLTLLHLLGCGNDAENGLKNQLMQIRTGEGKSMILGAAAAALGLLGFKVRCVCYSEYLSARDWSLFESVFKRLHLERLVVYSKITTLSEDTTTRKGDIRGLTAGLLNNIPGQQHSSSRGSHPPPAQLSTASTPSPAYSSALTHQTQGSQSYHTSSQHTTNVCLADPTLQGSLNPHIAAGTFPAATASGEEILLVDEVDVFFGSDFYGQTYNQVTKLRLPEVTAILTDVWNKHNQGGRKQRLTDVQVTPAYQNLVQAMPSFQSMIDNEIRLMLDHVQRIDNETYIFDPGNDKIGYKVLDGISYQVTYGYLTVFAYLKEATKGNLRNKEETLRRELYMPVSCGQFSYANINPARILGVSGTLEAMGEFEKDVLFDYGIKDYIFVPSVYGQSNFVFDKAGDGIYIEEDKSDYFQKICDEIRDKTNRKRPVIVFFKDSTRLAEFKSSPFFSGLGRQKAILSEDMEPGSKDFVINKAATSGQVTICPAVFGRGTDFFCKDDKVQDAGGVHIIQAFLSTEKSEEVQIQGRTARQGKKGSYQMVLLEGDLKDNFGISQGEKDSIARERRYEWLHQARTRKHGQHWKLVGENLKLATGRDQATHQYFDALLAGQRESATTLFKDLYAMIKKPPIPDEIAVDIALAVDITGSMAPYSKHTRETIEGLLAGNNSIVSKLGPSFPDTTIKVRLGIIAFRDIDDRTNQFQESVWSQGGHFTESVPDVLAYLRAAALNPTGGHDLAEDILGAINRCAGWSEHSDWSSQIKMIVLFTDAPAHGFVPPCSIGQPNVDSYAVRHPRGFTPASIACALVPKGINLVVCSYNPLATALTEEKLAEEYLNHPDNSAGREIKRIPMVPQSVIGGTAGKPLLGEQPKHIVFVLDESGSMRGSWAGVVESFRRYLARRRENQNEMDLVSVVQFDSTARVTVQQTPIGSAPANLGFHGRGTQFAPAANEGSRVVASTPPSHVPTLVFMSDGGTNDARQAAATLQSLNAQVLQKHGSDLELHVIAFGNGADTEQLQQIAHSSPKGRVHLSSDTVQLSNIFATIAGGHHVATALQSEIAKEISEAVSDTLSLEYLS</sequence>
<dbReference type="InterPro" id="IPR036465">
    <property type="entry name" value="vWFA_dom_sf"/>
</dbReference>
<dbReference type="GO" id="GO:0006886">
    <property type="term" value="P:intracellular protein transport"/>
    <property type="evidence" value="ECO:0007669"/>
    <property type="project" value="InterPro"/>
</dbReference>
<dbReference type="Gene3D" id="3.40.50.300">
    <property type="entry name" value="P-loop containing nucleotide triphosphate hydrolases"/>
    <property type="match status" value="3"/>
</dbReference>
<dbReference type="EMBL" id="CAICTM010000500">
    <property type="protein sequence ID" value="CAB9511747.1"/>
    <property type="molecule type" value="Genomic_DNA"/>
</dbReference>
<dbReference type="SUPFAM" id="SSF46565">
    <property type="entry name" value="Chaperone J-domain"/>
    <property type="match status" value="1"/>
</dbReference>
<dbReference type="PROSITE" id="PS50076">
    <property type="entry name" value="DNAJ_2"/>
    <property type="match status" value="1"/>
</dbReference>
<comment type="caution">
    <text evidence="8">The sequence shown here is derived from an EMBL/GenBank/DDBJ whole genome shotgun (WGS) entry which is preliminary data.</text>
</comment>
<dbReference type="InterPro" id="IPR002035">
    <property type="entry name" value="VWF_A"/>
</dbReference>
<protein>
    <submittedName>
        <fullName evidence="8">Uncharacterized protein</fullName>
    </submittedName>
</protein>